<dbReference type="PANTHER" id="PTHR34934:SF1">
    <property type="entry name" value="FLAVIN-DEPENDENT THYMIDYLATE SYNTHASE"/>
    <property type="match status" value="1"/>
</dbReference>
<dbReference type="CDD" id="cd20175">
    <property type="entry name" value="ThyX"/>
    <property type="match status" value="1"/>
</dbReference>
<feature type="binding site" description="in other chain" evidence="1">
    <location>
        <position position="170"/>
    </location>
    <ligand>
        <name>dUMP</name>
        <dbReference type="ChEBI" id="CHEBI:246422"/>
        <note>ligand shared between dimeric partners</note>
    </ligand>
</feature>
<comment type="pathway">
    <text evidence="1">Pyrimidine metabolism; dTTP biosynthesis.</text>
</comment>
<evidence type="ECO:0000313" key="3">
    <source>
        <dbReference type="EMBL" id="HEN16570.1"/>
    </source>
</evidence>
<feature type="binding site" evidence="1">
    <location>
        <begin position="90"/>
        <end position="92"/>
    </location>
    <ligand>
        <name>FAD</name>
        <dbReference type="ChEBI" id="CHEBI:57692"/>
        <note>ligand shared between neighboring subunits</note>
    </ligand>
</feature>
<evidence type="ECO:0000256" key="1">
    <source>
        <dbReference type="HAMAP-Rule" id="MF_01408"/>
    </source>
</evidence>
<comment type="catalytic activity">
    <reaction evidence="1">
        <text>dUMP + (6R)-5,10-methylene-5,6,7,8-tetrahydrofolate + NADPH + H(+) = dTMP + (6S)-5,6,7,8-tetrahydrofolate + NADP(+)</text>
        <dbReference type="Rhea" id="RHEA:29043"/>
        <dbReference type="ChEBI" id="CHEBI:15378"/>
        <dbReference type="ChEBI" id="CHEBI:15636"/>
        <dbReference type="ChEBI" id="CHEBI:57453"/>
        <dbReference type="ChEBI" id="CHEBI:57783"/>
        <dbReference type="ChEBI" id="CHEBI:58349"/>
        <dbReference type="ChEBI" id="CHEBI:63528"/>
        <dbReference type="ChEBI" id="CHEBI:246422"/>
        <dbReference type="EC" id="2.1.1.148"/>
    </reaction>
</comment>
<keyword evidence="1 3" id="KW-0808">Transferase</keyword>
<comment type="subunit">
    <text evidence="1">Homotetramer.</text>
</comment>
<dbReference type="EC" id="2.1.1.148" evidence="1"/>
<comment type="similarity">
    <text evidence="1">Belongs to the thymidylate synthase ThyX family.</text>
</comment>
<comment type="caution">
    <text evidence="3">The sequence shown here is derived from an EMBL/GenBank/DDBJ whole genome shotgun (WGS) entry which is preliminary data.</text>
</comment>
<dbReference type="InterPro" id="IPR036098">
    <property type="entry name" value="Thymidylate_synthase_ThyX_sf"/>
</dbReference>
<dbReference type="SUPFAM" id="SSF69796">
    <property type="entry name" value="Thymidylate synthase-complementing protein Thy1"/>
    <property type="match status" value="1"/>
</dbReference>
<dbReference type="GO" id="GO:0006231">
    <property type="term" value="P:dTMP biosynthetic process"/>
    <property type="evidence" value="ECO:0007669"/>
    <property type="project" value="UniProtKB-UniRule"/>
</dbReference>
<feature type="binding site" evidence="1">
    <location>
        <begin position="87"/>
        <end position="90"/>
    </location>
    <ligand>
        <name>dUMP</name>
        <dbReference type="ChEBI" id="CHEBI:246422"/>
        <note>ligand shared between dimeric partners</note>
    </ligand>
</feature>
<dbReference type="GO" id="GO:0032259">
    <property type="term" value="P:methylation"/>
    <property type="evidence" value="ECO:0007669"/>
    <property type="project" value="UniProtKB-KW"/>
</dbReference>
<dbReference type="UniPathway" id="UPA00575"/>
<keyword evidence="1" id="KW-0274">FAD</keyword>
<sequence length="322" mass="37024">MSRAELVEQLRWKKIPVLDDGFVCLVDVMGDDSAVVQAARVSYGEGTKKVSDDRTLIRYLLRHRHTTPFEMAEIKLLVRVPMDCWRQWIRHRTANVNEYSTRYSVAIDAAQTTKPTEWRSQAATNRQGSGEPLPVDLGEQLTASERDLQDHARRVYEERLQAGVAREQARKDLPLSTYTEAYWKVDLHNLLHFLALRMDSHAQEEIRAYATAIGREIVQPLFPVVWEAFEDYRLHGQSLSRLELGVIQRLMEHGRKTGSPPPYAEADFLAAQDEAWKSLTRCRERDECRAKLAGLGMVEWIKSEIRISKSEGNPKHELRNGC</sequence>
<organism evidence="3">
    <name type="scientific">Schlesneria paludicola</name>
    <dbReference type="NCBI Taxonomy" id="360056"/>
    <lineage>
        <taxon>Bacteria</taxon>
        <taxon>Pseudomonadati</taxon>
        <taxon>Planctomycetota</taxon>
        <taxon>Planctomycetia</taxon>
        <taxon>Planctomycetales</taxon>
        <taxon>Planctomycetaceae</taxon>
        <taxon>Schlesneria</taxon>
    </lineage>
</organism>
<keyword evidence="1" id="KW-0285">Flavoprotein</keyword>
<keyword evidence="1 3" id="KW-0489">Methyltransferase</keyword>
<dbReference type="GO" id="GO:0050797">
    <property type="term" value="F:thymidylate synthase (FAD) activity"/>
    <property type="evidence" value="ECO:0007669"/>
    <property type="project" value="UniProtKB-UniRule"/>
</dbReference>
<dbReference type="GO" id="GO:0006235">
    <property type="term" value="P:dTTP biosynthetic process"/>
    <property type="evidence" value="ECO:0007669"/>
    <property type="project" value="UniProtKB-UniRule"/>
</dbReference>
<protein>
    <recommendedName>
        <fullName evidence="1">Flavin-dependent thymidylate synthase</fullName>
        <shortName evidence="1">FDTS</shortName>
        <ecNumber evidence="1">2.1.1.148</ecNumber>
    </recommendedName>
    <alternativeName>
        <fullName evidence="1">FAD-dependent thymidylate synthase</fullName>
    </alternativeName>
    <alternativeName>
        <fullName evidence="1">Thymidylate synthase ThyX</fullName>
        <shortName evidence="1">TS</shortName>
        <shortName evidence="1">TSase</shortName>
    </alternativeName>
</protein>
<dbReference type="EMBL" id="DSOK01000385">
    <property type="protein sequence ID" value="HEN16570.1"/>
    <property type="molecule type" value="Genomic_DNA"/>
</dbReference>
<feature type="binding site" evidence="1">
    <location>
        <position position="67"/>
    </location>
    <ligand>
        <name>FAD</name>
        <dbReference type="ChEBI" id="CHEBI:57692"/>
        <note>ligand shared between neighboring subunits</note>
    </ligand>
</feature>
<keyword evidence="1" id="KW-0545">Nucleotide biosynthesis</keyword>
<name>A0A7C2NYD0_9PLAN</name>
<evidence type="ECO:0000256" key="2">
    <source>
        <dbReference type="SAM" id="MobiDB-lite"/>
    </source>
</evidence>
<dbReference type="GO" id="GO:0070402">
    <property type="term" value="F:NADPH binding"/>
    <property type="evidence" value="ECO:0007669"/>
    <property type="project" value="TreeGrafter"/>
</dbReference>
<dbReference type="HAMAP" id="MF_01408">
    <property type="entry name" value="ThyX"/>
    <property type="match status" value="1"/>
</dbReference>
<dbReference type="Gene3D" id="3.30.1360.170">
    <property type="match status" value="1"/>
</dbReference>
<keyword evidence="1" id="KW-0521">NADP</keyword>
<feature type="binding site" evidence="1">
    <location>
        <position position="192"/>
    </location>
    <ligand>
        <name>FAD</name>
        <dbReference type="ChEBI" id="CHEBI:57692"/>
        <note>ligand shared between neighboring subunits</note>
    </ligand>
</feature>
<dbReference type="PROSITE" id="PS51331">
    <property type="entry name" value="THYX"/>
    <property type="match status" value="1"/>
</dbReference>
<feature type="binding site" description="in other chain" evidence="1">
    <location>
        <begin position="98"/>
        <end position="102"/>
    </location>
    <ligand>
        <name>dUMP</name>
        <dbReference type="ChEBI" id="CHEBI:246422"/>
        <note>ligand shared between dimeric partners</note>
    </ligand>
</feature>
<feature type="binding site" evidence="1">
    <location>
        <begin position="186"/>
        <end position="188"/>
    </location>
    <ligand>
        <name>FAD</name>
        <dbReference type="ChEBI" id="CHEBI:57692"/>
        <note>ligand shared between neighboring subunits</note>
    </ligand>
</feature>
<dbReference type="GO" id="GO:0004799">
    <property type="term" value="F:thymidylate synthase activity"/>
    <property type="evidence" value="ECO:0007669"/>
    <property type="project" value="TreeGrafter"/>
</dbReference>
<feature type="binding site" evidence="1">
    <location>
        <position position="98"/>
    </location>
    <ligand>
        <name>FAD</name>
        <dbReference type="ChEBI" id="CHEBI:57692"/>
        <note>ligand shared between neighboring subunits</note>
    </ligand>
</feature>
<reference evidence="3" key="1">
    <citation type="journal article" date="2020" name="mSystems">
        <title>Genome- and Community-Level Interaction Insights into Carbon Utilization and Element Cycling Functions of Hydrothermarchaeota in Hydrothermal Sediment.</title>
        <authorList>
            <person name="Zhou Z."/>
            <person name="Liu Y."/>
            <person name="Xu W."/>
            <person name="Pan J."/>
            <person name="Luo Z.H."/>
            <person name="Li M."/>
        </authorList>
    </citation>
    <scope>NUCLEOTIDE SEQUENCE [LARGE SCALE GENOMIC DNA]</scope>
    <source>
        <strain evidence="3">SpSt-339</strain>
    </source>
</reference>
<dbReference type="NCBIfam" id="TIGR02170">
    <property type="entry name" value="thyX"/>
    <property type="match status" value="1"/>
</dbReference>
<proteinExistence type="inferred from homology"/>
<accession>A0A7C2NYD0</accession>
<dbReference type="Pfam" id="PF02511">
    <property type="entry name" value="Thy1"/>
    <property type="match status" value="1"/>
</dbReference>
<dbReference type="AlphaFoldDB" id="A0A7C2NYD0"/>
<feature type="compositionally biased region" description="Polar residues" evidence="2">
    <location>
        <begin position="114"/>
        <end position="128"/>
    </location>
</feature>
<dbReference type="GO" id="GO:0050660">
    <property type="term" value="F:flavin adenine dinucleotide binding"/>
    <property type="evidence" value="ECO:0007669"/>
    <property type="project" value="UniProtKB-UniRule"/>
</dbReference>
<feature type="region of interest" description="Disordered" evidence="2">
    <location>
        <begin position="114"/>
        <end position="135"/>
    </location>
</feature>
<gene>
    <name evidence="1 3" type="primary">thyX</name>
    <name evidence="3" type="ORF">ENQ76_14000</name>
</gene>
<feature type="binding site" evidence="1">
    <location>
        <position position="197"/>
    </location>
    <ligand>
        <name>dUMP</name>
        <dbReference type="ChEBI" id="CHEBI:246422"/>
        <note>ligand shared between dimeric partners</note>
    </ligand>
</feature>
<dbReference type="PANTHER" id="PTHR34934">
    <property type="entry name" value="FLAVIN-DEPENDENT THYMIDYLATE SYNTHASE"/>
    <property type="match status" value="1"/>
</dbReference>
<feature type="active site" description="Involved in ionization of N3 of dUMP, leading to its activation" evidence="1">
    <location>
        <position position="197"/>
    </location>
</feature>
<dbReference type="InterPro" id="IPR003669">
    <property type="entry name" value="Thymidylate_synthase_ThyX"/>
</dbReference>
<comment type="function">
    <text evidence="1">Catalyzes the reductive methylation of 2'-deoxyuridine-5'-monophosphate (dUMP) to 2'-deoxythymidine-5'-monophosphate (dTMP) while utilizing 5,10-methylenetetrahydrofolate (mTHF) as the methyl donor, and NADPH and FADH(2) as the reductant.</text>
</comment>
<comment type="cofactor">
    <cofactor evidence="1">
        <name>FAD</name>
        <dbReference type="ChEBI" id="CHEBI:57692"/>
    </cofactor>
    <text evidence="1">Binds 4 FAD per tetramer. Each FAD binding site is formed by three monomers.</text>
</comment>